<evidence type="ECO:0000313" key="4">
    <source>
        <dbReference type="Proteomes" id="UP000075714"/>
    </source>
</evidence>
<dbReference type="OrthoDB" id="1517790at2759"/>
<dbReference type="EMBL" id="LSYV01000057">
    <property type="protein sequence ID" value="KXZ45287.1"/>
    <property type="molecule type" value="Genomic_DNA"/>
</dbReference>
<accession>A0A150G615</accession>
<feature type="compositionally biased region" description="Low complexity" evidence="2">
    <location>
        <begin position="81"/>
        <end position="97"/>
    </location>
</feature>
<comment type="caution">
    <text evidence="3">The sequence shown here is derived from an EMBL/GenBank/DDBJ whole genome shotgun (WGS) entry which is preliminary data.</text>
</comment>
<gene>
    <name evidence="3" type="ORF">GPECTOR_56g383</name>
</gene>
<protein>
    <recommendedName>
        <fullName evidence="5">Alpha-helical coiled-coil rod protein</fullName>
    </recommendedName>
</protein>
<reference evidence="4" key="1">
    <citation type="journal article" date="2016" name="Nat. Commun.">
        <title>The Gonium pectorale genome demonstrates co-option of cell cycle regulation during the evolution of multicellularity.</title>
        <authorList>
            <person name="Hanschen E.R."/>
            <person name="Marriage T.N."/>
            <person name="Ferris P.J."/>
            <person name="Hamaji T."/>
            <person name="Toyoda A."/>
            <person name="Fujiyama A."/>
            <person name="Neme R."/>
            <person name="Noguchi H."/>
            <person name="Minakuchi Y."/>
            <person name="Suzuki M."/>
            <person name="Kawai-Toyooka H."/>
            <person name="Smith D.R."/>
            <person name="Sparks H."/>
            <person name="Anderson J."/>
            <person name="Bakaric R."/>
            <person name="Luria V."/>
            <person name="Karger A."/>
            <person name="Kirschner M.W."/>
            <person name="Durand P.M."/>
            <person name="Michod R.E."/>
            <person name="Nozaki H."/>
            <person name="Olson B.J."/>
        </authorList>
    </citation>
    <scope>NUCLEOTIDE SEQUENCE [LARGE SCALE GENOMIC DNA]</scope>
    <source>
        <strain evidence="4">NIES-2863</strain>
    </source>
</reference>
<dbReference type="STRING" id="33097.A0A150G615"/>
<name>A0A150G615_GONPE</name>
<feature type="coiled-coil region" evidence="1">
    <location>
        <begin position="190"/>
        <end position="284"/>
    </location>
</feature>
<dbReference type="PANTHER" id="PTHR23159:SF31">
    <property type="entry name" value="CENTROSOME-ASSOCIATED PROTEIN CEP250 ISOFORM X1"/>
    <property type="match status" value="1"/>
</dbReference>
<feature type="compositionally biased region" description="Gly residues" evidence="2">
    <location>
        <begin position="65"/>
        <end position="77"/>
    </location>
</feature>
<evidence type="ECO:0008006" key="5">
    <source>
        <dbReference type="Google" id="ProtNLM"/>
    </source>
</evidence>
<feature type="region of interest" description="Disordered" evidence="2">
    <location>
        <begin position="542"/>
        <end position="579"/>
    </location>
</feature>
<evidence type="ECO:0000256" key="2">
    <source>
        <dbReference type="SAM" id="MobiDB-lite"/>
    </source>
</evidence>
<feature type="coiled-coil region" evidence="1">
    <location>
        <begin position="350"/>
        <end position="541"/>
    </location>
</feature>
<proteinExistence type="predicted"/>
<feature type="coiled-coil region" evidence="1">
    <location>
        <begin position="3"/>
        <end position="51"/>
    </location>
</feature>
<dbReference type="AlphaFoldDB" id="A0A150G615"/>
<sequence>MRADALAAQLRSAEARAREAGQAADRLHQELRDTEARERQLQADLAATQELLLHAQLLATSSSAAGGGAGEGGGGGDAAAERSPGPAGAPGTSGHSSNAAVLSALQQRVAALQQVVRIQERELLRLGAPEATLSPAASPVRTPPGSPGSGDARWENLLRPWREQVTALHEQLARGVVEAEERRLEWGQQLGEMREQFSQARTLLEVLEQRSREQRAENAQLQARGAQLATELQAERQRAAALEQQLAGRDAAAQAVRRQLLTFKAHSEQQMAALESRAEQLGAHATRLSYAASRLTFVLRLAALPPLLSVAVSGVADANAGNASDAPLVAVLRQELAKMGRDREVLLRQLAQVQAAAAAYDSQAAQVRQQVQEAVAAAEELCRRTEAAAGVRLARLTVRVHDLVKQVDQLRAAQRRASAHRRSLEDERDRLRRSLEHAREAETELARQLTSRADDMHSQVAELKARHEEALAVERRRAAEAERLSSKAAAECSALERQLAKMREVRSQQEDARLRRLQTQLHEQEVQLRGLRRERNALLATLRKEGGSGSPPEPADSRPMGGVQMGSATMAAGKAGLRAPRPRLTVAAAAVVTDAKKVVAVLGTVPGPGGD</sequence>
<dbReference type="Proteomes" id="UP000075714">
    <property type="component" value="Unassembled WGS sequence"/>
</dbReference>
<keyword evidence="4" id="KW-1185">Reference proteome</keyword>
<keyword evidence="1" id="KW-0175">Coiled coil</keyword>
<evidence type="ECO:0000313" key="3">
    <source>
        <dbReference type="EMBL" id="KXZ45287.1"/>
    </source>
</evidence>
<feature type="region of interest" description="Disordered" evidence="2">
    <location>
        <begin position="64"/>
        <end position="97"/>
    </location>
</feature>
<dbReference type="PANTHER" id="PTHR23159">
    <property type="entry name" value="CENTROSOMAL PROTEIN 2"/>
    <property type="match status" value="1"/>
</dbReference>
<evidence type="ECO:0000256" key="1">
    <source>
        <dbReference type="SAM" id="Coils"/>
    </source>
</evidence>
<organism evidence="3 4">
    <name type="scientific">Gonium pectorale</name>
    <name type="common">Green alga</name>
    <dbReference type="NCBI Taxonomy" id="33097"/>
    <lineage>
        <taxon>Eukaryota</taxon>
        <taxon>Viridiplantae</taxon>
        <taxon>Chlorophyta</taxon>
        <taxon>core chlorophytes</taxon>
        <taxon>Chlorophyceae</taxon>
        <taxon>CS clade</taxon>
        <taxon>Chlamydomonadales</taxon>
        <taxon>Volvocaceae</taxon>
        <taxon>Gonium</taxon>
    </lineage>
</organism>